<evidence type="ECO:0000313" key="6">
    <source>
        <dbReference type="EMBL" id="MFC0407565.1"/>
    </source>
</evidence>
<dbReference type="InterPro" id="IPR036291">
    <property type="entry name" value="NAD(P)-bd_dom_sf"/>
</dbReference>
<name>A0ABV6JPC3_9PROT</name>
<reference evidence="6 7" key="1">
    <citation type="submission" date="2024-09" db="EMBL/GenBank/DDBJ databases">
        <authorList>
            <person name="Sun Q."/>
            <person name="Mori K."/>
        </authorList>
    </citation>
    <scope>NUCLEOTIDE SEQUENCE [LARGE SCALE GENOMIC DNA]</scope>
    <source>
        <strain evidence="6 7">TBRC 5777</strain>
    </source>
</reference>
<comment type="caution">
    <text evidence="6">The sequence shown here is derived from an EMBL/GenBank/DDBJ whole genome shotgun (WGS) entry which is preliminary data.</text>
</comment>
<gene>
    <name evidence="6" type="ORF">ACFFGY_04850</name>
</gene>
<dbReference type="PANTHER" id="PTHR10996">
    <property type="entry name" value="2-HYDROXYACID DEHYDROGENASE-RELATED"/>
    <property type="match status" value="1"/>
</dbReference>
<sequence length="336" mass="36999">MIRPPALLAYNPQRNPETISEAQHARLAELLDILHPEPVRDFHDPALAPLLRRAEVLVTGWGSPAVDDAVLDAMPRLRLVAHVAGTVKGHLAPAVWERGVAVVNAADANAVPVAEYALAAILFANKQVFRLNRLYRERRAAEKPWSNHARGLGNYRKSVGIVGASRIGRRVIELLRPFDLRVLLHDPMLTEEDAAALGATLLPLDDLMAQSDCVSLHAPLLPATRNMIDRRRLALMRDGAVLVNTARGGLVEQEALVDETRSGRLDAVIDVTEPDELPPDHPLYDIANVFLTPHIAGAEGPETQRMTALVIEEITRFLRGEPLQHQIRLRDLATMA</sequence>
<dbReference type="SUPFAM" id="SSF51735">
    <property type="entry name" value="NAD(P)-binding Rossmann-fold domains"/>
    <property type="match status" value="1"/>
</dbReference>
<proteinExistence type="inferred from homology"/>
<feature type="domain" description="D-isomer specific 2-hydroxyacid dehydrogenase catalytic" evidence="4">
    <location>
        <begin position="46"/>
        <end position="327"/>
    </location>
</feature>
<comment type="similarity">
    <text evidence="3">Belongs to the D-isomer specific 2-hydroxyacid dehydrogenase family.</text>
</comment>
<protein>
    <submittedName>
        <fullName evidence="6">Hydroxyacid dehydrogenase</fullName>
    </submittedName>
</protein>
<dbReference type="InterPro" id="IPR006140">
    <property type="entry name" value="D-isomer_DH_NAD-bd"/>
</dbReference>
<keyword evidence="1 3" id="KW-0560">Oxidoreductase</keyword>
<dbReference type="InterPro" id="IPR050223">
    <property type="entry name" value="D-isomer_2-hydroxyacid_DH"/>
</dbReference>
<dbReference type="Proteomes" id="UP001589865">
    <property type="component" value="Unassembled WGS sequence"/>
</dbReference>
<evidence type="ECO:0000259" key="5">
    <source>
        <dbReference type="Pfam" id="PF02826"/>
    </source>
</evidence>
<organism evidence="6 7">
    <name type="scientific">Roseomonas elaeocarpi</name>
    <dbReference type="NCBI Taxonomy" id="907779"/>
    <lineage>
        <taxon>Bacteria</taxon>
        <taxon>Pseudomonadati</taxon>
        <taxon>Pseudomonadota</taxon>
        <taxon>Alphaproteobacteria</taxon>
        <taxon>Acetobacterales</taxon>
        <taxon>Roseomonadaceae</taxon>
        <taxon>Roseomonas</taxon>
    </lineage>
</organism>
<dbReference type="PROSITE" id="PS00671">
    <property type="entry name" value="D_2_HYDROXYACID_DH_3"/>
    <property type="match status" value="1"/>
</dbReference>
<keyword evidence="2" id="KW-0520">NAD</keyword>
<dbReference type="EMBL" id="JBHLUN010000003">
    <property type="protein sequence ID" value="MFC0407565.1"/>
    <property type="molecule type" value="Genomic_DNA"/>
</dbReference>
<evidence type="ECO:0000256" key="2">
    <source>
        <dbReference type="ARBA" id="ARBA00023027"/>
    </source>
</evidence>
<dbReference type="Pfam" id="PF02826">
    <property type="entry name" value="2-Hacid_dh_C"/>
    <property type="match status" value="1"/>
</dbReference>
<dbReference type="Pfam" id="PF00389">
    <property type="entry name" value="2-Hacid_dh"/>
    <property type="match status" value="1"/>
</dbReference>
<dbReference type="InterPro" id="IPR006139">
    <property type="entry name" value="D-isomer_2_OHA_DH_cat_dom"/>
</dbReference>
<evidence type="ECO:0000259" key="4">
    <source>
        <dbReference type="Pfam" id="PF00389"/>
    </source>
</evidence>
<dbReference type="PANTHER" id="PTHR10996:SF178">
    <property type="entry name" value="2-HYDROXYACID DEHYDROGENASE YGL185C-RELATED"/>
    <property type="match status" value="1"/>
</dbReference>
<evidence type="ECO:0000313" key="7">
    <source>
        <dbReference type="Proteomes" id="UP001589865"/>
    </source>
</evidence>
<evidence type="ECO:0000256" key="3">
    <source>
        <dbReference type="RuleBase" id="RU003719"/>
    </source>
</evidence>
<dbReference type="Gene3D" id="3.40.50.720">
    <property type="entry name" value="NAD(P)-binding Rossmann-like Domain"/>
    <property type="match status" value="2"/>
</dbReference>
<evidence type="ECO:0000256" key="1">
    <source>
        <dbReference type="ARBA" id="ARBA00023002"/>
    </source>
</evidence>
<dbReference type="InterPro" id="IPR029753">
    <property type="entry name" value="D-isomer_DH_CS"/>
</dbReference>
<feature type="domain" description="D-isomer specific 2-hydroxyacid dehydrogenase NAD-binding" evidence="5">
    <location>
        <begin position="119"/>
        <end position="296"/>
    </location>
</feature>
<dbReference type="CDD" id="cd12167">
    <property type="entry name" value="2-Hacid_dh_8"/>
    <property type="match status" value="1"/>
</dbReference>
<keyword evidence="7" id="KW-1185">Reference proteome</keyword>
<dbReference type="RefSeq" id="WP_377043279.1">
    <property type="nucleotide sequence ID" value="NZ_JBHLUN010000003.1"/>
</dbReference>
<accession>A0ABV6JPC3</accession>
<dbReference type="SUPFAM" id="SSF52283">
    <property type="entry name" value="Formate/glycerate dehydrogenase catalytic domain-like"/>
    <property type="match status" value="1"/>
</dbReference>